<feature type="transmembrane region" description="Helical" evidence="6">
    <location>
        <begin position="388"/>
        <end position="406"/>
    </location>
</feature>
<feature type="transmembrane region" description="Helical" evidence="6">
    <location>
        <begin position="252"/>
        <end position="274"/>
    </location>
</feature>
<dbReference type="PANTHER" id="PTHR48022:SF11">
    <property type="entry name" value="MONOSACCHARIDE TRANSPORTER (HXT8), PUTATIVE (AFU_ORTHOLOGUE AFUA_2G08120)-RELATED"/>
    <property type="match status" value="1"/>
</dbReference>
<dbReference type="InterPro" id="IPR036259">
    <property type="entry name" value="MFS_trans_sf"/>
</dbReference>
<evidence type="ECO:0000256" key="3">
    <source>
        <dbReference type="ARBA" id="ARBA00022692"/>
    </source>
</evidence>
<feature type="transmembrane region" description="Helical" evidence="6">
    <location>
        <begin position="142"/>
        <end position="159"/>
    </location>
</feature>
<evidence type="ECO:0000256" key="6">
    <source>
        <dbReference type="SAM" id="Phobius"/>
    </source>
</evidence>
<evidence type="ECO:0000313" key="9">
    <source>
        <dbReference type="Proteomes" id="UP001642406"/>
    </source>
</evidence>
<accession>A0ABP0C475</accession>
<organism evidence="8 9">
    <name type="scientific">Sporothrix bragantina</name>
    <dbReference type="NCBI Taxonomy" id="671064"/>
    <lineage>
        <taxon>Eukaryota</taxon>
        <taxon>Fungi</taxon>
        <taxon>Dikarya</taxon>
        <taxon>Ascomycota</taxon>
        <taxon>Pezizomycotina</taxon>
        <taxon>Sordariomycetes</taxon>
        <taxon>Sordariomycetidae</taxon>
        <taxon>Ophiostomatales</taxon>
        <taxon>Ophiostomataceae</taxon>
        <taxon>Sporothrix</taxon>
    </lineage>
</organism>
<comment type="caution">
    <text evidence="8">The sequence shown here is derived from an EMBL/GenBank/DDBJ whole genome shotgun (WGS) entry which is preliminary data.</text>
</comment>
<evidence type="ECO:0000256" key="4">
    <source>
        <dbReference type="ARBA" id="ARBA00022989"/>
    </source>
</evidence>
<dbReference type="InterPro" id="IPR005829">
    <property type="entry name" value="Sugar_transporter_CS"/>
</dbReference>
<evidence type="ECO:0000256" key="5">
    <source>
        <dbReference type="ARBA" id="ARBA00023136"/>
    </source>
</evidence>
<dbReference type="PROSITE" id="PS00216">
    <property type="entry name" value="SUGAR_TRANSPORT_1"/>
    <property type="match status" value="1"/>
</dbReference>
<comment type="similarity">
    <text evidence="2">Belongs to the major facilitator superfamily. Sugar transporter (TC 2.A.1.1) family.</text>
</comment>
<dbReference type="InterPro" id="IPR020846">
    <property type="entry name" value="MFS_dom"/>
</dbReference>
<reference evidence="8 9" key="1">
    <citation type="submission" date="2024-01" db="EMBL/GenBank/DDBJ databases">
        <authorList>
            <person name="Allen C."/>
            <person name="Tagirdzhanova G."/>
        </authorList>
    </citation>
    <scope>NUCLEOTIDE SEQUENCE [LARGE SCALE GENOMIC DNA]</scope>
</reference>
<feature type="domain" description="Major facilitator superfamily (MFS) profile" evidence="7">
    <location>
        <begin position="12"/>
        <end position="440"/>
    </location>
</feature>
<evidence type="ECO:0000259" key="7">
    <source>
        <dbReference type="PROSITE" id="PS50850"/>
    </source>
</evidence>
<dbReference type="PANTHER" id="PTHR48022">
    <property type="entry name" value="PLASTIDIC GLUCOSE TRANSPORTER 4"/>
    <property type="match status" value="1"/>
</dbReference>
<name>A0ABP0C475_9PEZI</name>
<dbReference type="EMBL" id="CAWUHC010000062">
    <property type="protein sequence ID" value="CAK7226810.1"/>
    <property type="molecule type" value="Genomic_DNA"/>
</dbReference>
<feature type="transmembrane region" description="Helical" evidence="6">
    <location>
        <begin position="286"/>
        <end position="305"/>
    </location>
</feature>
<keyword evidence="5 6" id="KW-0472">Membrane</keyword>
<sequence>MGRGINKYTIGVCIFVAVGAWTYGFAFAIFIQAIGEPGFYVYFNLDPDSAYTASILGAVNALFAAGCAFGCIMQGLIGDWLGRKKTIIISQLLALIGGALCAGAVNVAMLVSTRFIQGLGLGQSLTLVSLYITEVANKNNRGLLNGLTACGLATGYVVVQFRLLLSLGVVGPLITLAGIYWVPESPRWLAWQGRRDEAWEVLRKLHYDPIDDPNEEASQAELQQIVLQVEHDKKEHVTFLKMFTVPSWRRRSLVAIFLLFATQCTGILAIGNYQLLLYNSLGLKNWLPLLFYCFYTIIGTAPNFVSSALMDRLGRRTLLLTGYIIITALLIIEMVLQKYYVDSTNKAGTAATVAFLWIYVGAYGFFLDPPQFVYVSEIFPTTLRAKGVALGFAAYFLGAITFTTPAATAARTIGWKMYLVYVGCNVVSIGLIYKFVPETKNLSLEEIGELFGDEVVVHLSADGHQIVEAEKVEVAMVENKPSVAAA</sequence>
<gene>
    <name evidence="8" type="ORF">SBRCBS47491_006354</name>
</gene>
<evidence type="ECO:0000256" key="1">
    <source>
        <dbReference type="ARBA" id="ARBA00004141"/>
    </source>
</evidence>
<dbReference type="InterPro" id="IPR005828">
    <property type="entry name" value="MFS_sugar_transport-like"/>
</dbReference>
<feature type="transmembrane region" description="Helical" evidence="6">
    <location>
        <begin position="317"/>
        <end position="336"/>
    </location>
</feature>
<dbReference type="SUPFAM" id="SSF103473">
    <property type="entry name" value="MFS general substrate transporter"/>
    <property type="match status" value="1"/>
</dbReference>
<dbReference type="PROSITE" id="PS00217">
    <property type="entry name" value="SUGAR_TRANSPORT_2"/>
    <property type="match status" value="1"/>
</dbReference>
<keyword evidence="3 6" id="KW-0812">Transmembrane</keyword>
<feature type="transmembrane region" description="Helical" evidence="6">
    <location>
        <begin position="418"/>
        <end position="436"/>
    </location>
</feature>
<keyword evidence="9" id="KW-1185">Reference proteome</keyword>
<dbReference type="InterPro" id="IPR050360">
    <property type="entry name" value="MFS_Sugar_Transporters"/>
</dbReference>
<evidence type="ECO:0000256" key="2">
    <source>
        <dbReference type="ARBA" id="ARBA00010992"/>
    </source>
</evidence>
<comment type="subcellular location">
    <subcellularLocation>
        <location evidence="1">Membrane</location>
        <topology evidence="1">Multi-pass membrane protein</topology>
    </subcellularLocation>
</comment>
<proteinExistence type="inferred from homology"/>
<dbReference type="PROSITE" id="PS50850">
    <property type="entry name" value="MFS"/>
    <property type="match status" value="1"/>
</dbReference>
<evidence type="ECO:0000313" key="8">
    <source>
        <dbReference type="EMBL" id="CAK7226810.1"/>
    </source>
</evidence>
<feature type="transmembrane region" description="Helical" evidence="6">
    <location>
        <begin position="115"/>
        <end position="133"/>
    </location>
</feature>
<dbReference type="Gene3D" id="1.20.1250.20">
    <property type="entry name" value="MFS general substrate transporter like domains"/>
    <property type="match status" value="1"/>
</dbReference>
<dbReference type="Proteomes" id="UP001642406">
    <property type="component" value="Unassembled WGS sequence"/>
</dbReference>
<feature type="transmembrane region" description="Helical" evidence="6">
    <location>
        <begin position="88"/>
        <end position="109"/>
    </location>
</feature>
<feature type="transmembrane region" description="Helical" evidence="6">
    <location>
        <begin position="55"/>
        <end position="76"/>
    </location>
</feature>
<feature type="transmembrane region" description="Helical" evidence="6">
    <location>
        <begin position="165"/>
        <end position="182"/>
    </location>
</feature>
<feature type="transmembrane region" description="Helical" evidence="6">
    <location>
        <begin position="348"/>
        <end position="367"/>
    </location>
</feature>
<feature type="transmembrane region" description="Helical" evidence="6">
    <location>
        <begin position="12"/>
        <end position="35"/>
    </location>
</feature>
<dbReference type="Pfam" id="PF00083">
    <property type="entry name" value="Sugar_tr"/>
    <property type="match status" value="1"/>
</dbReference>
<protein>
    <recommendedName>
        <fullName evidence="7">Major facilitator superfamily (MFS) profile domain-containing protein</fullName>
    </recommendedName>
</protein>
<keyword evidence="4 6" id="KW-1133">Transmembrane helix</keyword>